<evidence type="ECO:0000313" key="5">
    <source>
        <dbReference type="Proteomes" id="UP000694427"/>
    </source>
</evidence>
<reference evidence="4" key="1">
    <citation type="submission" date="2025-08" db="UniProtKB">
        <authorList>
            <consortium name="Ensembl"/>
        </authorList>
    </citation>
    <scope>IDENTIFICATION</scope>
</reference>
<feature type="domain" description="FAM186A/B N-terminal" evidence="3">
    <location>
        <begin position="52"/>
        <end position="238"/>
    </location>
</feature>
<dbReference type="Pfam" id="PF20870">
    <property type="entry name" value="FAM186A-B_N"/>
    <property type="match status" value="1"/>
</dbReference>
<feature type="compositionally biased region" description="Polar residues" evidence="1">
    <location>
        <begin position="404"/>
        <end position="416"/>
    </location>
</feature>
<dbReference type="Pfam" id="PF20865">
    <property type="entry name" value="FAM186A-B_C"/>
    <property type="match status" value="1"/>
</dbReference>
<evidence type="ECO:0000259" key="3">
    <source>
        <dbReference type="Pfam" id="PF20870"/>
    </source>
</evidence>
<feature type="compositionally biased region" description="Polar residues" evidence="1">
    <location>
        <begin position="508"/>
        <end position="520"/>
    </location>
</feature>
<protein>
    <submittedName>
        <fullName evidence="4">Uncharacterized protein</fullName>
    </submittedName>
</protein>
<evidence type="ECO:0000313" key="4">
    <source>
        <dbReference type="Ensembl" id="ENSCCRP00010038035.1"/>
    </source>
</evidence>
<name>A0A8C1QG72_CYPCA</name>
<dbReference type="InterPro" id="IPR049144">
    <property type="entry name" value="FAM186A_B_N"/>
</dbReference>
<proteinExistence type="predicted"/>
<keyword evidence="5" id="KW-1185">Reference proteome</keyword>
<evidence type="ECO:0000256" key="1">
    <source>
        <dbReference type="SAM" id="MobiDB-lite"/>
    </source>
</evidence>
<dbReference type="Proteomes" id="UP000694427">
    <property type="component" value="Unplaced"/>
</dbReference>
<sequence>MKSSHIGSEMAFNKNTSSSSSSSSSSVVDEMSEMSLRNTSLDSSDEEVSSGHYTDRLVKHQLLLNKILDLQYRARERQEEFQSLLERFNYIQESLEWEIEKVEKSMVSMEWLEDLQKIVDEFQANMAYNVSRLRESFRKMQEVASKKVLTVKAKGKPGKDLDAKVVKSIQSLPSCPTVAELKANSTTASTYSSNLINVLNSITKSTSCSPATNKALKLSAATIENLNKAFQDHCLEMKTLKTPQKESKVAQDVSRDVLVSHVHQNGSGVQQQKVQKLPAFPMKPKADDFGFPQVKELVRETNVEVLPLERPVVTLDTAPKDLQSPSADGPFPPGLARTFALPKITRSVEETKVTTEQKANVKSFEETPADAETIETTDTSFEETMAQKNLQSPFPHSFHCPSPVKSSAHPQISQSVEEPKVDAKTIERTETLFEEMMAQKDIQSPFPHSFHRPSLVRSSAHPQISQSVEEPKVDAKTMERTETLFEETMAQKDLQSPFPHSFHHPSLVRSSAHPQISQSVEEPKVDAKTMERTETLFEETEAQKDLQSPFPHSFHRPSLVRSSALPQISQPVEETIVYAMPVEERQSPSPVHTCPSSSVKLPKIQTQVKPSLQKYDKPETRKYDSAVSGSIEEQYMKNSEEDGEKLLHASMKDPSFVIDIKAQENNLQQLDRAFQNNNISSEMYNLCRGTVNQTLKSVELRLGCLLRRYIKHVQMKQLRKTLDGNFKATRNLRDGLEFKKVHSQLCKFDRFQQSVNKIWDAKQASTDETRGLCIARSAHLYQQVNAVHGLHLTGISFVQRHVSLPLLTVTPVRFSSNFCPSPPREPQTAPSRANPAHHPQIYPKALHRMIRNIPGSSLKISHIQY</sequence>
<feature type="compositionally biased region" description="Low complexity" evidence="1">
    <location>
        <begin position="17"/>
        <end position="35"/>
    </location>
</feature>
<feature type="domain" description="FAM186A/B C-terminal" evidence="2">
    <location>
        <begin position="656"/>
        <end position="793"/>
    </location>
</feature>
<feature type="region of interest" description="Disordered" evidence="1">
    <location>
        <begin position="506"/>
        <end position="527"/>
    </location>
</feature>
<reference evidence="4" key="2">
    <citation type="submission" date="2025-09" db="UniProtKB">
        <authorList>
            <consortium name="Ensembl"/>
        </authorList>
    </citation>
    <scope>IDENTIFICATION</scope>
</reference>
<feature type="compositionally biased region" description="Polar residues" evidence="1">
    <location>
        <begin position="456"/>
        <end position="468"/>
    </location>
</feature>
<dbReference type="InterPro" id="IPR049146">
    <property type="entry name" value="FAM186A_B_C"/>
</dbReference>
<accession>A0A8C1QG72</accession>
<feature type="region of interest" description="Disordered" evidence="1">
    <location>
        <begin position="453"/>
        <end position="475"/>
    </location>
</feature>
<dbReference type="AlphaFoldDB" id="A0A8C1QG72"/>
<dbReference type="Ensembl" id="ENSCCRT00010041758.1">
    <property type="protein sequence ID" value="ENSCCRP00010038035.1"/>
    <property type="gene ID" value="ENSCCRG00010016242.1"/>
</dbReference>
<organism evidence="4 5">
    <name type="scientific">Cyprinus carpio</name>
    <name type="common">Common carp</name>
    <dbReference type="NCBI Taxonomy" id="7962"/>
    <lineage>
        <taxon>Eukaryota</taxon>
        <taxon>Metazoa</taxon>
        <taxon>Chordata</taxon>
        <taxon>Craniata</taxon>
        <taxon>Vertebrata</taxon>
        <taxon>Euteleostomi</taxon>
        <taxon>Actinopterygii</taxon>
        <taxon>Neopterygii</taxon>
        <taxon>Teleostei</taxon>
        <taxon>Ostariophysi</taxon>
        <taxon>Cypriniformes</taxon>
        <taxon>Cyprinidae</taxon>
        <taxon>Cyprininae</taxon>
        <taxon>Cyprinus</taxon>
    </lineage>
</organism>
<feature type="region of interest" description="Disordered" evidence="1">
    <location>
        <begin position="1"/>
        <end position="48"/>
    </location>
</feature>
<feature type="region of interest" description="Disordered" evidence="1">
    <location>
        <begin position="818"/>
        <end position="838"/>
    </location>
</feature>
<evidence type="ECO:0000259" key="2">
    <source>
        <dbReference type="Pfam" id="PF20865"/>
    </source>
</evidence>
<feature type="region of interest" description="Disordered" evidence="1">
    <location>
        <begin position="401"/>
        <end position="422"/>
    </location>
</feature>